<dbReference type="EMBL" id="LR215024">
    <property type="protein sequence ID" value="VEU71261.1"/>
    <property type="molecule type" value="Genomic_DNA"/>
</dbReference>
<dbReference type="RefSeq" id="WP_129622193.1">
    <property type="nucleotide sequence ID" value="NZ_LR215024.1"/>
</dbReference>
<evidence type="ECO:0000256" key="1">
    <source>
        <dbReference type="SAM" id="Coils"/>
    </source>
</evidence>
<keyword evidence="2" id="KW-0472">Membrane</keyword>
<dbReference type="InterPro" id="IPR007326">
    <property type="entry name" value="Lipoprotein-assoc_dom"/>
</dbReference>
<feature type="coiled-coil region" evidence="1">
    <location>
        <begin position="3163"/>
        <end position="3237"/>
    </location>
</feature>
<dbReference type="SUPFAM" id="SSF46997">
    <property type="entry name" value="Bacterial immunoglobulin/albumin-binding domains"/>
    <property type="match status" value="3"/>
</dbReference>
<feature type="coiled-coil region" evidence="1">
    <location>
        <begin position="3758"/>
        <end position="3785"/>
    </location>
</feature>
<reference evidence="5 6" key="1">
    <citation type="submission" date="2019-01" db="EMBL/GenBank/DDBJ databases">
        <authorList>
            <consortium name="Pathogen Informatics"/>
        </authorList>
    </citation>
    <scope>NUCLEOTIDE SEQUENCE [LARGE SCALE GENOMIC DNA]</scope>
    <source>
        <strain evidence="5 6">NCTC10194</strain>
    </source>
</reference>
<dbReference type="InterPro" id="IPR002988">
    <property type="entry name" value="GA_module"/>
</dbReference>
<sequence>MRKNKKLILLLSSSLSVSSLILTLSANYSKKDVNIAINDVNYVFDKVNSNILDDIWTGYNNYTDGTVHRWYNSLDANGATNLSQTGNNKLKWNATGDAWYRLFDASTPGLPTNINQTNWNGDGFANEIGHMYSWERDGDSPSLPNGSGSWWNGNGFNPLTNSKKIKVGINLTNADTNNDFFTAGIYFSEDIRLVGDIKIHLFVKQDSSSINIDQTEGKLTTYTININDDPKANIGTMEISPWIGKTQQVTSTGKSVSTTINGKSKMAYVSDYAYLPYYDHIPDEYENNMSDVNRNQRNWWQNTRQQGSNELYDVLIRGYTPQMVRNSKFSFTTSKYNQVAFGLFQHSIIRNGTPVITKDNITRNQGGLFVFRVNTSTSHNEIVAGAVVELEMKPFNNSTEPFNQLYAGNTSSTTGSKTYFGVSEYRNLNNRDDYKVIGGFIKMADRKQSYLKKFNTEEKIQDNLEFYNKATDGIPQANLTISEIGNSAFTYNVDKNGISYDNKNVIRTRNIYQDYKSYNNLSNLHLNATFASGVDRKKWRMIARSTTASASTTFGREYLDFAPIEYTFTDLEYLKRYIQSKKWLTKGEKDALTKYVEADTSLNIDNEYTNETIKNSWKTKIDQIDDLQKSIEEKYKDIREFALGAEIYDKNWNAIATNKMIYALADISVKNSLKDFINTNSDIIKLKSSEYNDDTNAQDRSTSTKYDTADSFDYLTRILQTIKKVLTDKFDAIKTSGKNNLDSIYAKLDDYQITQANSQTYPNNNSKAANLLTNNLIQNVINPLTNYEQVQAFDSANSESYKSNIKNVLDSIKNLNDLEAEKNNLKTQIVEQQKAQNDFKNYAVFTKSTNSINLNSFDTFDANLKDAANKTIDNIFDSTQTLNTFYTNGNNTLQQNWINKLTGDEINGALQEFKKEINNFSFLNGDETSGEKFNIINNLGVQLGWDGPFTYNTQTKILAINTTYYSTIDQAMQSAFSTAKNNAKTKINNLSFLSKAEKNNVNQLIDQAQLYKDTYVPNEDYSNKVLIGSDKNIKTIVDKWTDINTEREKIKDYTATFDYPDKSINPTTADQNLITTQSVSPNDQGVETKIIGIQGNDDAGTLVVTYKILKSNDKDNIYTENKTYTITGFSDEQTRIANLSATPEYKDKAQKANIQASTVVKANNSSVDILWQLPTNTKIYANSVRYLGYNDITGKIKIAYKLQSTKNTNAISDEKTAEITGFQNEITRLNNLVNQDSNTNKITNITIVSNPIKRASDSILNTDYNVNLIDSNFANTNQISLTNVNQTATDDVSGSLTYTYKFKTTRSASDLVTIEGQTVNNNNIYSNVTNPQTRTGFLTQAQYEQNQRDAKKREIDNYQYLNDAQKNAIKEAIQNAPIDQLDQKVAAANDLNNAMKTYIEATNNIDTIKQGIDYTQADNQSALDNAVNKQKTDVNKTQGSNLSLTEVKQRTKTIQDAITNLNGEERLQKAKDDAIAKINSDYSSLTEKQKAKSIELIKSQNTIAGVNTQDANNSALNASMKTLRDFITNQNNIVTGNNYLYTTDALRSAYDGNPAKNNNQKGGVIKGAEDLLTALNTDNNNDLMNKTNVDSLNTKIQNAINNLNGQQRYDAELARLNSLQSASVKVKDSAQSSKTASEIVKDDIEFNTSTIPADVKPVNLVISNQNEVTGKLDLSYKYQSTKENLETLQSNTTYTLSRNNALSTLTEEARLNQLIDDNNIAKTINFNGTKNQNAIEDLTKTQFNGTLANSENNKAQIVIDSVAPDPTDEHAVIVTYKLQSTKDNLNNQTIVSKTAQTKITGFMSNKEKEQNTINSYNEANFVGTPDSTKLASSFEQTLRNINIAFATNDNANHANERIEIKSIKNWNDVTGSLTAIFVVKSNKHGEVLTSTDKEITITGYLTEEQRLNNLIDNKQKEFNFSGTKAKNQTTVNEVAKENISGYLAEQLNGQLTNINNQNNVELVIDSISEANPDGSIKITYHLKSTRSDIANNTVVSKTLSATMSGFQSNLDREKADLDAKTNDDLNVVIDKTQIASSFSPDQIQLNPEDNTISVVDKTIAGYNDVIGAIKLTYKLKSNKNGQDFYSEPKEIIITGLKTEAQRLNELLNSLVEGDITFNGTKNNQLPSVNPANDKANYSYDATKQNANKASAFINSITPDDSTGQNTLNLKLVTTKSQNELISNWNVTNYEAPESQNKDLVITGFRTQAQQNKIDQDAEKARLTSLVTNAQITYPNSDQILASSSQISGINAVINSTDNNAEIIIQNITDKNDLNGSITVAYVIHSTKGGIYKNVNTDVQTVVLNNFKTEQKRLNELFKNKVATASLTGIDSADYAQYLPQEALDHLTLTLNNLENARVEIVSKTPNNQTNSIDYTYRLVSTRGMVSGHDLNTIKSAETKSGSLTGFKTLAQAEKERLDNINPDDKKDGYTHTIDYSNRDQILASKVKINDSNWTWEISPASDHIFSDQEIIAYDDITGKLRIKYKLQSTKEGLTDVKSDYKYVTLTGFKTELDRLNDLVTQQNQPVSITAKEDRKNEEANEKKASQLTADDFNVELTQYGQGQNVQIETILDTQNANDETGTIELGYKLISTRPLEGQDSLIDGDWTDAPSKAPVIKSNTSNPLLSFTGYVTNEEEEENRIERLIPNLVIDYPNKENYLPDFNISDVVANNVQVKLSENRELNEAQIALKSGSMQIISRDDRKGEITVSYTLVSQSRNNVEIAINQTRSKNANTITDFKTELQRLQNLNYDWANTIANKTNISPSDVILNNITPYATDNDQAKDITIIGSDDRNGTLNIQYNIYSKRTNLTDIHVVNKTAQITGLQTELQRLNALVDNNQVTKTINYVPNDKAQIKASSLVNQKAEVLANNENSYFTTLIQNPATSKAKIIIKDITANDETGDLNIKYVLQSTKDGLNNIDSTTEGTVTISGFLTNLQESKNNLKTKIDELVKANKLTDEQANELKNKIDNPDTNSIEKVKEIELETNKQVLVNEAEKEFTHLNKAQLDDVINKIKTAENLDKANEAKNNGQTLDNKMAKLDEIVKNYEAKKPLDKYTYASETPKNAFDKVIEDAKKLLEKTNATDLGTDNLDNWIGNEETNTKGEIQTKYEALDGDIQKAIQEVTNNEYLSPKQKEDLINKLNSLDPNTLEKANDDGTKLTLNDIKGEIAQIEALKKAAINRIKAYENLNQQQKDAYINQIKSSDNDQLETIENNAAALDNKMLELKQTIKNVKDVPNSSAYQNADQNNKEAFDNALNVANKIKNGKENTDPNDAFNYNANLDEVQKAIDDLKLANTNINRDEALKYVDNAPYLSADEKAKFKEQLNQNPITDETIAKLKEQAQIINDAKKVYVDQIKAIDNNDLDQNNKNEYIKQIIDKPMTLDENNVITNPEDFSKIVFDAQKEALINKLENNVNQPDLPNILNPKQLTEAKEAINNATDLAEAQKAYEDAINLSKKMAALDKLVKNYEKSIADPNNTKYNKADNKEQFDNKLAEAKKILTSDLDNGVDNKLLEDLLSNNDKSLQHSYEELNGLENDLIEQINNSEVLSPNEKANLIAQVNNIDKHNDEAGQVATLQDKLNKLIADKNNNIKAIQNLENLNQSQKDDLINKIKNNDLVDNPAILDEAQNLDNKMKELKDEIAKENEIKGSSYYNKASEEKRNNYENALNDAKKLVNNENPETYDTANLNFDETNDVYLKLKKAFEALELEKLVNEGSEFVQKAPYTTSTPEKQNAYDAAIEDGKKVLENLENVTVEEIQEAIDKIKDAIKKIYDNKDDLKNIVDELPNLSAQEKEHFKDLIQNEEDPVKRDEILREAQKINDQKQELINLINEQPNLSNTDKEQLRDKVINADSSQENWYDKLKDDITKANELIKKLVDEISNHTLNNDELDELIKDLADAGVTNPDYDKIVDGLKKYNDLTNALTSYRNSHVLDENYQDLKDALVAAINDTVDFAVTHEELRNLKDQLVSQKEQLNQVANGEMNLVDSLINKDQSKFDEALNSINQIISDKYSQFNKELSDKNYFEITNKPNSQISENDINLINSIEQKDASEVIYSAIQEALKTKSKAENLSILWWILLGLFTAGIGLSIYFLAKKSKKDEE</sequence>
<feature type="coiled-coil region" evidence="1">
    <location>
        <begin position="2934"/>
        <end position="2968"/>
    </location>
</feature>
<evidence type="ECO:0000256" key="3">
    <source>
        <dbReference type="SAM" id="SignalP"/>
    </source>
</evidence>
<dbReference type="SMART" id="SM00844">
    <property type="entry name" value="GA"/>
    <property type="match status" value="2"/>
</dbReference>
<feature type="transmembrane region" description="Helical" evidence="2">
    <location>
        <begin position="4078"/>
        <end position="4099"/>
    </location>
</feature>
<feature type="coiled-coil region" evidence="1">
    <location>
        <begin position="808"/>
        <end position="838"/>
    </location>
</feature>
<accession>A0A449AWQ5</accession>
<dbReference type="Gene3D" id="1.20.5.420">
    <property type="entry name" value="Immunoglobulin FC, subunit C"/>
    <property type="match status" value="1"/>
</dbReference>
<proteinExistence type="predicted"/>
<keyword evidence="6" id="KW-1185">Reference proteome</keyword>
<feature type="coiled-coil region" evidence="1">
    <location>
        <begin position="3276"/>
        <end position="3303"/>
    </location>
</feature>
<protein>
    <submittedName>
        <fullName evidence="5">ECM-binding protein homolog</fullName>
    </submittedName>
</protein>
<evidence type="ECO:0000256" key="2">
    <source>
        <dbReference type="SAM" id="Phobius"/>
    </source>
</evidence>
<keyword evidence="1" id="KW-0175">Coiled coil</keyword>
<dbReference type="Pfam" id="PF04200">
    <property type="entry name" value="Lipoprotein_17"/>
    <property type="match status" value="11"/>
</dbReference>
<keyword evidence="3" id="KW-0732">Signal</keyword>
<feature type="domain" description="Extracellular matrix-binding protein ebh GA module" evidence="4">
    <location>
        <begin position="1338"/>
        <end position="1389"/>
    </location>
</feature>
<dbReference type="Pfam" id="PF07554">
    <property type="entry name" value="FIVAR"/>
    <property type="match status" value="4"/>
</dbReference>
<dbReference type="InterPro" id="IPR020840">
    <property type="entry name" value="Extracell_matrix-bd_GA"/>
</dbReference>
<feature type="signal peptide" evidence="3">
    <location>
        <begin position="1"/>
        <end position="21"/>
    </location>
</feature>
<name>A0A449AWQ5_9BACT</name>
<evidence type="ECO:0000259" key="4">
    <source>
        <dbReference type="SMART" id="SM00844"/>
    </source>
</evidence>
<dbReference type="KEGG" id="mgly:NCTC10194_00739"/>
<dbReference type="Proteomes" id="UP000290815">
    <property type="component" value="Chromosome"/>
</dbReference>
<dbReference type="Pfam" id="PF01468">
    <property type="entry name" value="GA"/>
    <property type="match status" value="9"/>
</dbReference>
<evidence type="ECO:0000313" key="5">
    <source>
        <dbReference type="EMBL" id="VEU71261.1"/>
    </source>
</evidence>
<feature type="coiled-coil region" evidence="1">
    <location>
        <begin position="3863"/>
        <end position="3897"/>
    </location>
</feature>
<organism evidence="5 6">
    <name type="scientific">Mycoplasmopsis glycophila</name>
    <dbReference type="NCBI Taxonomy" id="171285"/>
    <lineage>
        <taxon>Bacteria</taxon>
        <taxon>Bacillati</taxon>
        <taxon>Mycoplasmatota</taxon>
        <taxon>Mycoplasmoidales</taxon>
        <taxon>Metamycoplasmataceae</taxon>
        <taxon>Mycoplasmopsis</taxon>
    </lineage>
</organism>
<keyword evidence="2" id="KW-1133">Transmembrane helix</keyword>
<gene>
    <name evidence="5" type="primary">ebh_8</name>
    <name evidence="5" type="ORF">NCTC10194_00739</name>
</gene>
<dbReference type="InterPro" id="IPR009063">
    <property type="entry name" value="Ig/albumin-bd_sf"/>
</dbReference>
<feature type="chain" id="PRO_5019255982" evidence="3">
    <location>
        <begin position="22"/>
        <end position="4107"/>
    </location>
</feature>
<feature type="coiled-coil region" evidence="1">
    <location>
        <begin position="3580"/>
        <end position="3680"/>
    </location>
</feature>
<evidence type="ECO:0000313" key="6">
    <source>
        <dbReference type="Proteomes" id="UP000290815"/>
    </source>
</evidence>
<feature type="domain" description="Extracellular matrix-binding protein ebh GA module" evidence="4">
    <location>
        <begin position="1454"/>
        <end position="1514"/>
    </location>
</feature>
<keyword evidence="2" id="KW-0812">Transmembrane</keyword>
<dbReference type="Gene3D" id="1.20.120.1850">
    <property type="entry name" value="Ebh helix bundles repeating unit (S and A modules)"/>
    <property type="match status" value="5"/>
</dbReference>